<dbReference type="RefSeq" id="XP_013895342.1">
    <property type="nucleotide sequence ID" value="XM_014039888.1"/>
</dbReference>
<protein>
    <submittedName>
        <fullName evidence="5">50S ribosomal protein</fullName>
    </submittedName>
</protein>
<sequence>MLHQTQLARSAAVDRRVAAPRNAFQTGKLRVAGVQQLSKRVVPVVVCQAAATDAPAFKGDLLNKSYYPTGADTANANKRWYIIDAEGKTLGRLATLAATYIRGKHLPTYSPSMDMGAFVIVINAEKVTVTGNKASDKTYFRHVNGRPGSWSIETFNQLQQRIPERIIEKAVKGMLPKGGLGREIRLHLKVYKGAAHPHEAQQPVDITREISLKPKLGPGKELLAAAKK</sequence>
<dbReference type="InterPro" id="IPR036899">
    <property type="entry name" value="Ribosomal_uL13_sf"/>
</dbReference>
<reference evidence="5 6" key="1">
    <citation type="journal article" date="2013" name="BMC Genomics">
        <title>Reconstruction of the lipid metabolism for the microalga Monoraphidium neglectum from its genome sequence reveals characteristics suitable for biofuel production.</title>
        <authorList>
            <person name="Bogen C."/>
            <person name="Al-Dilaimi A."/>
            <person name="Albersmeier A."/>
            <person name="Wichmann J."/>
            <person name="Grundmann M."/>
            <person name="Rupp O."/>
            <person name="Lauersen K.J."/>
            <person name="Blifernez-Klassen O."/>
            <person name="Kalinowski J."/>
            <person name="Goesmann A."/>
            <person name="Mussgnug J.H."/>
            <person name="Kruse O."/>
        </authorList>
    </citation>
    <scope>NUCLEOTIDE SEQUENCE [LARGE SCALE GENOMIC DNA]</scope>
    <source>
        <strain evidence="5 6">SAG 48.87</strain>
    </source>
</reference>
<organism evidence="5 6">
    <name type="scientific">Monoraphidium neglectum</name>
    <dbReference type="NCBI Taxonomy" id="145388"/>
    <lineage>
        <taxon>Eukaryota</taxon>
        <taxon>Viridiplantae</taxon>
        <taxon>Chlorophyta</taxon>
        <taxon>core chlorophytes</taxon>
        <taxon>Chlorophyceae</taxon>
        <taxon>CS clade</taxon>
        <taxon>Sphaeropleales</taxon>
        <taxon>Selenastraceae</taxon>
        <taxon>Monoraphidium</taxon>
    </lineage>
</organism>
<dbReference type="InterPro" id="IPR005822">
    <property type="entry name" value="Ribosomal_uL13"/>
</dbReference>
<proteinExistence type="inferred from homology"/>
<dbReference type="PANTHER" id="PTHR11545:SF41">
    <property type="entry name" value="50S RIBOSOMAL PROTEIN L13, CHLOROPLASTIC"/>
    <property type="match status" value="1"/>
</dbReference>
<dbReference type="Pfam" id="PF00572">
    <property type="entry name" value="Ribosomal_L13"/>
    <property type="match status" value="1"/>
</dbReference>
<dbReference type="GO" id="GO:0017148">
    <property type="term" value="P:negative regulation of translation"/>
    <property type="evidence" value="ECO:0007669"/>
    <property type="project" value="TreeGrafter"/>
</dbReference>
<keyword evidence="2 4" id="KW-0689">Ribosomal protein</keyword>
<gene>
    <name evidence="5" type="ORF">MNEG_11639</name>
</gene>
<keyword evidence="3 4" id="KW-0687">Ribonucleoprotein</keyword>
<dbReference type="GeneID" id="25728921"/>
<dbReference type="GO" id="GO:0006412">
    <property type="term" value="P:translation"/>
    <property type="evidence" value="ECO:0007669"/>
    <property type="project" value="InterPro"/>
</dbReference>
<dbReference type="NCBIfam" id="TIGR01066">
    <property type="entry name" value="rplM_bact"/>
    <property type="match status" value="1"/>
</dbReference>
<dbReference type="HAMAP" id="MF_01366">
    <property type="entry name" value="Ribosomal_uL13"/>
    <property type="match status" value="1"/>
</dbReference>
<accession>A0A0D2J9B2</accession>
<dbReference type="Gene3D" id="3.90.1180.10">
    <property type="entry name" value="Ribosomal protein L13"/>
    <property type="match status" value="1"/>
</dbReference>
<feature type="non-terminal residue" evidence="5">
    <location>
        <position position="228"/>
    </location>
</feature>
<dbReference type="Proteomes" id="UP000054498">
    <property type="component" value="Unassembled WGS sequence"/>
</dbReference>
<evidence type="ECO:0000256" key="2">
    <source>
        <dbReference type="ARBA" id="ARBA00022980"/>
    </source>
</evidence>
<dbReference type="GO" id="GO:0005762">
    <property type="term" value="C:mitochondrial large ribosomal subunit"/>
    <property type="evidence" value="ECO:0007669"/>
    <property type="project" value="TreeGrafter"/>
</dbReference>
<name>A0A0D2J9B2_9CHLO</name>
<keyword evidence="6" id="KW-1185">Reference proteome</keyword>
<dbReference type="EMBL" id="KK103060">
    <property type="protein sequence ID" value="KIY96322.1"/>
    <property type="molecule type" value="Genomic_DNA"/>
</dbReference>
<dbReference type="InterPro" id="IPR023563">
    <property type="entry name" value="Ribosomal_uL13_CS"/>
</dbReference>
<dbReference type="SUPFAM" id="SSF52161">
    <property type="entry name" value="Ribosomal protein L13"/>
    <property type="match status" value="1"/>
</dbReference>
<comment type="similarity">
    <text evidence="1 4">Belongs to the universal ribosomal protein uL13 family.</text>
</comment>
<evidence type="ECO:0000256" key="1">
    <source>
        <dbReference type="ARBA" id="ARBA00006227"/>
    </source>
</evidence>
<dbReference type="KEGG" id="mng:MNEG_11639"/>
<dbReference type="PANTHER" id="PTHR11545">
    <property type="entry name" value="RIBOSOMAL PROTEIN L13"/>
    <property type="match status" value="1"/>
</dbReference>
<evidence type="ECO:0000313" key="6">
    <source>
        <dbReference type="Proteomes" id="UP000054498"/>
    </source>
</evidence>
<dbReference type="InterPro" id="IPR005823">
    <property type="entry name" value="Ribosomal_uL13_bac-type"/>
</dbReference>
<dbReference type="GO" id="GO:0003729">
    <property type="term" value="F:mRNA binding"/>
    <property type="evidence" value="ECO:0007669"/>
    <property type="project" value="TreeGrafter"/>
</dbReference>
<dbReference type="OrthoDB" id="274622at2759"/>
<dbReference type="AlphaFoldDB" id="A0A0D2J9B2"/>
<dbReference type="PROSITE" id="PS00783">
    <property type="entry name" value="RIBOSOMAL_L13"/>
    <property type="match status" value="1"/>
</dbReference>
<evidence type="ECO:0000256" key="4">
    <source>
        <dbReference type="RuleBase" id="RU003877"/>
    </source>
</evidence>
<evidence type="ECO:0000256" key="3">
    <source>
        <dbReference type="ARBA" id="ARBA00023274"/>
    </source>
</evidence>
<dbReference type="CDD" id="cd00392">
    <property type="entry name" value="Ribosomal_L13"/>
    <property type="match status" value="1"/>
</dbReference>
<dbReference type="STRING" id="145388.A0A0D2J9B2"/>
<dbReference type="GO" id="GO:0003735">
    <property type="term" value="F:structural constituent of ribosome"/>
    <property type="evidence" value="ECO:0007669"/>
    <property type="project" value="InterPro"/>
</dbReference>
<evidence type="ECO:0000313" key="5">
    <source>
        <dbReference type="EMBL" id="KIY96322.1"/>
    </source>
</evidence>